<evidence type="ECO:0000256" key="6">
    <source>
        <dbReference type="ARBA" id="ARBA00023125"/>
    </source>
</evidence>
<evidence type="ECO:0000256" key="5">
    <source>
        <dbReference type="ARBA" id="ARBA00023015"/>
    </source>
</evidence>
<proteinExistence type="predicted"/>
<evidence type="ECO:0000256" key="8">
    <source>
        <dbReference type="ARBA" id="ARBA00023242"/>
    </source>
</evidence>
<feature type="domain" description="DUF4772" evidence="10">
    <location>
        <begin position="5"/>
        <end position="121"/>
    </location>
</feature>
<dbReference type="Pfam" id="PF15997">
    <property type="entry name" value="DUF4772"/>
    <property type="match status" value="1"/>
</dbReference>
<dbReference type="AlphaFoldDB" id="A0A1S3DB49"/>
<keyword evidence="7" id="KW-0804">Transcription</keyword>
<keyword evidence="2" id="KW-0479">Metal-binding</keyword>
<dbReference type="CTD" id="41217"/>
<evidence type="ECO:0000256" key="4">
    <source>
        <dbReference type="ARBA" id="ARBA00022833"/>
    </source>
</evidence>
<dbReference type="GO" id="GO:0000978">
    <property type="term" value="F:RNA polymerase II cis-regulatory region sequence-specific DNA binding"/>
    <property type="evidence" value="ECO:0007669"/>
    <property type="project" value="TreeGrafter"/>
</dbReference>
<dbReference type="PANTHER" id="PTHR13006:SF9">
    <property type="entry name" value="GLUCOSE TRANSPORTER 4 ENHANCER FACTOR, ISOFORM G"/>
    <property type="match status" value="1"/>
</dbReference>
<dbReference type="GO" id="GO:0008270">
    <property type="term" value="F:zinc ion binding"/>
    <property type="evidence" value="ECO:0007669"/>
    <property type="project" value="UniProtKB-KW"/>
</dbReference>
<dbReference type="InterPro" id="IPR052253">
    <property type="entry name" value="CR1/CR2-DNA-binding_regulator"/>
</dbReference>
<dbReference type="PaxDb" id="121845-A0A1S3DB49"/>
<accession>A0A1S3DB49</accession>
<evidence type="ECO:0000259" key="10">
    <source>
        <dbReference type="Pfam" id="PF15997"/>
    </source>
</evidence>
<feature type="compositionally biased region" description="Polar residues" evidence="9">
    <location>
        <begin position="170"/>
        <end position="184"/>
    </location>
</feature>
<dbReference type="GO" id="GO:0006357">
    <property type="term" value="P:regulation of transcription by RNA polymerase II"/>
    <property type="evidence" value="ECO:0007669"/>
    <property type="project" value="TreeGrafter"/>
</dbReference>
<reference evidence="12 13" key="1">
    <citation type="submission" date="2025-04" db="UniProtKB">
        <authorList>
            <consortium name="RefSeq"/>
        </authorList>
    </citation>
    <scope>IDENTIFICATION</scope>
</reference>
<comment type="subcellular location">
    <subcellularLocation>
        <location evidence="1">Nucleus</location>
    </subcellularLocation>
</comment>
<keyword evidence="4" id="KW-0862">Zinc</keyword>
<dbReference type="GO" id="GO:0005634">
    <property type="term" value="C:nucleus"/>
    <property type="evidence" value="ECO:0007669"/>
    <property type="project" value="UniProtKB-SubCell"/>
</dbReference>
<evidence type="ECO:0000256" key="9">
    <source>
        <dbReference type="SAM" id="MobiDB-lite"/>
    </source>
</evidence>
<dbReference type="STRING" id="121845.A0A1S3DB49"/>
<evidence type="ECO:0000256" key="3">
    <source>
        <dbReference type="ARBA" id="ARBA00022771"/>
    </source>
</evidence>
<dbReference type="RefSeq" id="XP_008478327.1">
    <property type="nucleotide sequence ID" value="XM_008480105.3"/>
</dbReference>
<gene>
    <name evidence="12 13" type="primary">LOC103515178</name>
</gene>
<organism evidence="11 12">
    <name type="scientific">Diaphorina citri</name>
    <name type="common">Asian citrus psyllid</name>
    <dbReference type="NCBI Taxonomy" id="121845"/>
    <lineage>
        <taxon>Eukaryota</taxon>
        <taxon>Metazoa</taxon>
        <taxon>Ecdysozoa</taxon>
        <taxon>Arthropoda</taxon>
        <taxon>Hexapoda</taxon>
        <taxon>Insecta</taxon>
        <taxon>Pterygota</taxon>
        <taxon>Neoptera</taxon>
        <taxon>Paraneoptera</taxon>
        <taxon>Hemiptera</taxon>
        <taxon>Sternorrhyncha</taxon>
        <taxon>Psylloidea</taxon>
        <taxon>Psyllidae</taxon>
        <taxon>Diaphorininae</taxon>
        <taxon>Diaphorina</taxon>
    </lineage>
</organism>
<dbReference type="GeneID" id="103515178"/>
<keyword evidence="3" id="KW-0863">Zinc-finger</keyword>
<evidence type="ECO:0000313" key="12">
    <source>
        <dbReference type="RefSeq" id="XP_008478327.1"/>
    </source>
</evidence>
<sequence length="184" mass="20542">MSTGKRIAKRSIIGTRVCAPGEDGKFYSGVIHAVKTPSNCPDLFSTIGMKYSIRFDPPVPRCLVWNREYKDTELIGPGFQSVQNFHLLPGQKVYLTFNGREISGEIVNHDVNMDEVTVQICPPGYEGVLEMKKRLEEVRLLESRKSARLMDQDTDFARLADVGSDRKRAGSSSQHIDVPTPTQG</sequence>
<keyword evidence="8" id="KW-0539">Nucleus</keyword>
<evidence type="ECO:0000256" key="7">
    <source>
        <dbReference type="ARBA" id="ARBA00023163"/>
    </source>
</evidence>
<dbReference type="PANTHER" id="PTHR13006">
    <property type="entry name" value="PAPILLOMAVIRUS REGULATORY FACTOR PRF-1"/>
    <property type="match status" value="1"/>
</dbReference>
<dbReference type="OMA" id="KWPESER"/>
<dbReference type="RefSeq" id="XP_026683753.1">
    <property type="nucleotide sequence ID" value="XM_026827952.1"/>
</dbReference>
<evidence type="ECO:0000313" key="13">
    <source>
        <dbReference type="RefSeq" id="XP_026683753.1"/>
    </source>
</evidence>
<protein>
    <submittedName>
        <fullName evidence="12">Zinc finger protein 395 isoform X1</fullName>
    </submittedName>
    <submittedName>
        <fullName evidence="13">Zinc finger protein 395 isoform X2</fullName>
    </submittedName>
</protein>
<dbReference type="KEGG" id="dci:103515178"/>
<evidence type="ECO:0000313" key="11">
    <source>
        <dbReference type="Proteomes" id="UP000079169"/>
    </source>
</evidence>
<keyword evidence="6" id="KW-0238">DNA-binding</keyword>
<dbReference type="GO" id="GO:0003700">
    <property type="term" value="F:DNA-binding transcription factor activity"/>
    <property type="evidence" value="ECO:0007669"/>
    <property type="project" value="TreeGrafter"/>
</dbReference>
<dbReference type="InterPro" id="IPR031940">
    <property type="entry name" value="DUF4772"/>
</dbReference>
<keyword evidence="5" id="KW-0805">Transcription regulation</keyword>
<evidence type="ECO:0000256" key="1">
    <source>
        <dbReference type="ARBA" id="ARBA00004123"/>
    </source>
</evidence>
<evidence type="ECO:0000256" key="2">
    <source>
        <dbReference type="ARBA" id="ARBA00022723"/>
    </source>
</evidence>
<feature type="region of interest" description="Disordered" evidence="9">
    <location>
        <begin position="162"/>
        <end position="184"/>
    </location>
</feature>
<keyword evidence="11" id="KW-1185">Reference proteome</keyword>
<name>A0A1S3DB49_DIACI</name>
<dbReference type="Proteomes" id="UP000079169">
    <property type="component" value="Unplaced"/>
</dbReference>